<evidence type="ECO:0000313" key="8">
    <source>
        <dbReference type="Proteomes" id="UP001147747"/>
    </source>
</evidence>
<dbReference type="Pfam" id="PF01596">
    <property type="entry name" value="Methyltransf_3"/>
    <property type="match status" value="1"/>
</dbReference>
<comment type="similarity">
    <text evidence="6">Belongs to the class I-like SAM-binding methyltransferase superfamily. Cation-dependent O-methyltransferase family.</text>
</comment>
<protein>
    <recommendedName>
        <fullName evidence="1">catechol O-methyltransferase</fullName>
        <ecNumber evidence="1">2.1.1.6</ecNumber>
    </recommendedName>
</protein>
<gene>
    <name evidence="7" type="ORF">N7509_004374</name>
</gene>
<evidence type="ECO:0000256" key="4">
    <source>
        <dbReference type="ARBA" id="ARBA00022691"/>
    </source>
</evidence>
<dbReference type="SUPFAM" id="SSF53335">
    <property type="entry name" value="S-adenosyl-L-methionine-dependent methyltransferases"/>
    <property type="match status" value="1"/>
</dbReference>
<name>A0A9X0BCD0_9EURO</name>
<accession>A0A9X0BCD0</accession>
<dbReference type="InterPro" id="IPR002935">
    <property type="entry name" value="SAM_O-MeTrfase"/>
</dbReference>
<dbReference type="Gene3D" id="3.40.50.150">
    <property type="entry name" value="Vaccinia Virus protein VP39"/>
    <property type="match status" value="1"/>
</dbReference>
<evidence type="ECO:0000256" key="3">
    <source>
        <dbReference type="ARBA" id="ARBA00022679"/>
    </source>
</evidence>
<dbReference type="GO" id="GO:0032259">
    <property type="term" value="P:methylation"/>
    <property type="evidence" value="ECO:0007669"/>
    <property type="project" value="UniProtKB-KW"/>
</dbReference>
<proteinExistence type="inferred from homology"/>
<dbReference type="AlphaFoldDB" id="A0A9X0BCD0"/>
<dbReference type="GO" id="GO:0006584">
    <property type="term" value="P:catecholamine metabolic process"/>
    <property type="evidence" value="ECO:0007669"/>
    <property type="project" value="UniProtKB-KW"/>
</dbReference>
<sequence length="242" mass="26719">MPPSNLQDVFSQRADELREYIFTQPASTFTNNPWALANAIDTFASEKGHMMIFKDKKLDAARAQLEAQQPAPRTILEFGTFVGKSAIAWGAILRDIHGENVPADVNVYTFELDPKMVALSRDLIELAGIADVVHVLEGPGSDSLKKLHTDGAVTSVDMAFFDHWEKFYLPDLQLIEDLGLWRLGSLAIADNTDFPGAPDYLRYVKDGGRGIEGSVKYESTSFETDSKQGKPNIVEVSKIVAI</sequence>
<evidence type="ECO:0000313" key="7">
    <source>
        <dbReference type="EMBL" id="KAJ5404503.1"/>
    </source>
</evidence>
<dbReference type="OrthoDB" id="186626at2759"/>
<reference evidence="7" key="2">
    <citation type="journal article" date="2023" name="IMA Fungus">
        <title>Comparative genomic study of the Penicillium genus elucidates a diverse pangenome and 15 lateral gene transfer events.</title>
        <authorList>
            <person name="Petersen C."/>
            <person name="Sorensen T."/>
            <person name="Nielsen M.R."/>
            <person name="Sondergaard T.E."/>
            <person name="Sorensen J.L."/>
            <person name="Fitzpatrick D.A."/>
            <person name="Frisvad J.C."/>
            <person name="Nielsen K.L."/>
        </authorList>
    </citation>
    <scope>NUCLEOTIDE SEQUENCE</scope>
    <source>
        <strain evidence="7">IBT 29677</strain>
    </source>
</reference>
<keyword evidence="8" id="KW-1185">Reference proteome</keyword>
<reference evidence="7" key="1">
    <citation type="submission" date="2022-12" db="EMBL/GenBank/DDBJ databases">
        <authorList>
            <person name="Petersen C."/>
        </authorList>
    </citation>
    <scope>NUCLEOTIDE SEQUENCE</scope>
    <source>
        <strain evidence="7">IBT 29677</strain>
    </source>
</reference>
<evidence type="ECO:0000256" key="2">
    <source>
        <dbReference type="ARBA" id="ARBA00022603"/>
    </source>
</evidence>
<dbReference type="Proteomes" id="UP001147747">
    <property type="component" value="Unassembled WGS sequence"/>
</dbReference>
<dbReference type="GeneID" id="81367991"/>
<evidence type="ECO:0000256" key="1">
    <source>
        <dbReference type="ARBA" id="ARBA00012880"/>
    </source>
</evidence>
<dbReference type="RefSeq" id="XP_056491745.1">
    <property type="nucleotide sequence ID" value="XM_056629011.1"/>
</dbReference>
<dbReference type="EC" id="2.1.1.6" evidence="1"/>
<evidence type="ECO:0000256" key="6">
    <source>
        <dbReference type="ARBA" id="ARBA00023453"/>
    </source>
</evidence>
<dbReference type="EMBL" id="JAPZBU010000005">
    <property type="protein sequence ID" value="KAJ5404503.1"/>
    <property type="molecule type" value="Genomic_DNA"/>
</dbReference>
<organism evidence="7 8">
    <name type="scientific">Penicillium cosmopolitanum</name>
    <dbReference type="NCBI Taxonomy" id="1131564"/>
    <lineage>
        <taxon>Eukaryota</taxon>
        <taxon>Fungi</taxon>
        <taxon>Dikarya</taxon>
        <taxon>Ascomycota</taxon>
        <taxon>Pezizomycotina</taxon>
        <taxon>Eurotiomycetes</taxon>
        <taxon>Eurotiomycetidae</taxon>
        <taxon>Eurotiales</taxon>
        <taxon>Aspergillaceae</taxon>
        <taxon>Penicillium</taxon>
    </lineage>
</organism>
<dbReference type="PANTHER" id="PTHR43836:SF2">
    <property type="entry name" value="CATECHOL O-METHYLTRANSFERASE 1-RELATED"/>
    <property type="match status" value="1"/>
</dbReference>
<keyword evidence="2" id="KW-0489">Methyltransferase</keyword>
<dbReference type="PROSITE" id="PS51682">
    <property type="entry name" value="SAM_OMT_I"/>
    <property type="match status" value="1"/>
</dbReference>
<dbReference type="PANTHER" id="PTHR43836">
    <property type="entry name" value="CATECHOL O-METHYLTRANSFERASE 1-RELATED"/>
    <property type="match status" value="1"/>
</dbReference>
<dbReference type="InterPro" id="IPR029063">
    <property type="entry name" value="SAM-dependent_MTases_sf"/>
</dbReference>
<comment type="caution">
    <text evidence="7">The sequence shown here is derived from an EMBL/GenBank/DDBJ whole genome shotgun (WGS) entry which is preliminary data.</text>
</comment>
<keyword evidence="5" id="KW-0128">Catecholamine metabolism</keyword>
<keyword evidence="3" id="KW-0808">Transferase</keyword>
<keyword evidence="4" id="KW-0949">S-adenosyl-L-methionine</keyword>
<evidence type="ECO:0000256" key="5">
    <source>
        <dbReference type="ARBA" id="ARBA00022939"/>
    </source>
</evidence>
<dbReference type="GO" id="GO:0008171">
    <property type="term" value="F:O-methyltransferase activity"/>
    <property type="evidence" value="ECO:0007669"/>
    <property type="project" value="InterPro"/>
</dbReference>